<keyword evidence="1" id="KW-0472">Membrane</keyword>
<protein>
    <submittedName>
        <fullName evidence="2">DUF389 domain-containing protein</fullName>
    </submittedName>
</protein>
<dbReference type="RefSeq" id="WP_377132967.1">
    <property type="nucleotide sequence ID" value="NZ_JBHSFI010000002.1"/>
</dbReference>
<evidence type="ECO:0000313" key="3">
    <source>
        <dbReference type="Proteomes" id="UP001596011"/>
    </source>
</evidence>
<dbReference type="PANTHER" id="PTHR20992">
    <property type="entry name" value="AT15442P-RELATED"/>
    <property type="match status" value="1"/>
</dbReference>
<keyword evidence="1" id="KW-1133">Transmembrane helix</keyword>
<dbReference type="Pfam" id="PF04087">
    <property type="entry name" value="DUF389"/>
    <property type="match status" value="1"/>
</dbReference>
<feature type="transmembrane region" description="Helical" evidence="1">
    <location>
        <begin position="141"/>
        <end position="162"/>
    </location>
</feature>
<gene>
    <name evidence="2" type="ORF">ACFO6V_04495</name>
</gene>
<sequence>MQHLRVVSPPASTPDVLDLLKANPAATNVMVLPACAVDPPGDVVMADVAREALSPVLERLTDLGLQREGSIAVESVNTSLSHHARRAEDAAPGLPEDALVWHEVVGRTEVEARTSLGYLALMALATTIGMIGVLFDQPILVVGAMVVGPDFGPLAAISVGLVGRRWRTVRRAVATLAAGFGAGFVASVVMALLLQAWGLADQSTLLADRPQTSFIWAPDTLSWIVGFLAGAAGMISLTSGRSGVLVGVLISVTTVPAVGNAAVALAYGVGNEATGSLAQFAINVAMIVAGAVTCLLIQRAWWRFQPRSAPGRIRVRTRTGR</sequence>
<dbReference type="Proteomes" id="UP001596011">
    <property type="component" value="Unassembled WGS sequence"/>
</dbReference>
<dbReference type="InterPro" id="IPR005240">
    <property type="entry name" value="DUF389"/>
</dbReference>
<feature type="transmembrane region" description="Helical" evidence="1">
    <location>
        <begin position="244"/>
        <end position="270"/>
    </location>
</feature>
<keyword evidence="1" id="KW-0812">Transmembrane</keyword>
<reference evidence="3" key="1">
    <citation type="journal article" date="2019" name="Int. J. Syst. Evol. Microbiol.">
        <title>The Global Catalogue of Microorganisms (GCM) 10K type strain sequencing project: providing services to taxonomists for standard genome sequencing and annotation.</title>
        <authorList>
            <consortium name="The Broad Institute Genomics Platform"/>
            <consortium name="The Broad Institute Genome Sequencing Center for Infectious Disease"/>
            <person name="Wu L."/>
            <person name="Ma J."/>
        </authorList>
    </citation>
    <scope>NUCLEOTIDE SEQUENCE [LARGE SCALE GENOMIC DNA]</scope>
    <source>
        <strain evidence="3">CCUG 42722</strain>
    </source>
</reference>
<evidence type="ECO:0000256" key="1">
    <source>
        <dbReference type="SAM" id="Phobius"/>
    </source>
</evidence>
<comment type="caution">
    <text evidence="2">The sequence shown here is derived from an EMBL/GenBank/DDBJ whole genome shotgun (WGS) entry which is preliminary data.</text>
</comment>
<dbReference type="PANTHER" id="PTHR20992:SF9">
    <property type="entry name" value="AT15442P-RELATED"/>
    <property type="match status" value="1"/>
</dbReference>
<feature type="transmembrane region" description="Helical" evidence="1">
    <location>
        <begin position="116"/>
        <end position="135"/>
    </location>
</feature>
<evidence type="ECO:0000313" key="2">
    <source>
        <dbReference type="EMBL" id="MFC4627482.1"/>
    </source>
</evidence>
<accession>A0ABV9HAT9</accession>
<dbReference type="EMBL" id="JBHSFI010000002">
    <property type="protein sequence ID" value="MFC4627482.1"/>
    <property type="molecule type" value="Genomic_DNA"/>
</dbReference>
<feature type="transmembrane region" description="Helical" evidence="1">
    <location>
        <begin position="220"/>
        <end position="237"/>
    </location>
</feature>
<name>A0ABV9HAT9_9MICO</name>
<organism evidence="2 3">
    <name type="scientific">Promicromonospora alba</name>
    <dbReference type="NCBI Taxonomy" id="1616110"/>
    <lineage>
        <taxon>Bacteria</taxon>
        <taxon>Bacillati</taxon>
        <taxon>Actinomycetota</taxon>
        <taxon>Actinomycetes</taxon>
        <taxon>Micrococcales</taxon>
        <taxon>Promicromonosporaceae</taxon>
        <taxon>Promicromonospora</taxon>
    </lineage>
</organism>
<feature type="transmembrane region" description="Helical" evidence="1">
    <location>
        <begin position="174"/>
        <end position="200"/>
    </location>
</feature>
<proteinExistence type="predicted"/>
<feature type="transmembrane region" description="Helical" evidence="1">
    <location>
        <begin position="276"/>
        <end position="297"/>
    </location>
</feature>
<keyword evidence="3" id="KW-1185">Reference proteome</keyword>